<dbReference type="eggNOG" id="COG4665">
    <property type="taxonomic scope" value="Bacteria"/>
</dbReference>
<comment type="similarity">
    <text evidence="8 9">Belongs to the TRAP transporter small permease family.</text>
</comment>
<evidence type="ECO:0000256" key="1">
    <source>
        <dbReference type="ARBA" id="ARBA00004429"/>
    </source>
</evidence>
<dbReference type="KEGG" id="pde:Pden_0190"/>
<gene>
    <name evidence="11" type="ordered locus">Pden_0190</name>
</gene>
<evidence type="ECO:0000313" key="11">
    <source>
        <dbReference type="EMBL" id="ABL68306.1"/>
    </source>
</evidence>
<dbReference type="OrthoDB" id="9794346at2"/>
<feature type="domain" description="Tripartite ATP-independent periplasmic transporters DctQ component" evidence="10">
    <location>
        <begin position="31"/>
        <end position="160"/>
    </location>
</feature>
<proteinExistence type="inferred from homology"/>
<comment type="subcellular location">
    <subcellularLocation>
        <location evidence="1 9">Cell inner membrane</location>
        <topology evidence="1 9">Multi-pass membrane protein</topology>
    </subcellularLocation>
</comment>
<dbReference type="PANTHER" id="PTHR35011">
    <property type="entry name" value="2,3-DIKETO-L-GULONATE TRAP TRANSPORTER SMALL PERMEASE PROTEIN YIAM"/>
    <property type="match status" value="1"/>
</dbReference>
<dbReference type="GO" id="GO:0022857">
    <property type="term" value="F:transmembrane transporter activity"/>
    <property type="evidence" value="ECO:0007669"/>
    <property type="project" value="UniProtKB-UniRule"/>
</dbReference>
<feature type="transmembrane region" description="Helical" evidence="9">
    <location>
        <begin position="135"/>
        <end position="156"/>
    </location>
</feature>
<evidence type="ECO:0000259" key="10">
    <source>
        <dbReference type="Pfam" id="PF04290"/>
    </source>
</evidence>
<evidence type="ECO:0000256" key="2">
    <source>
        <dbReference type="ARBA" id="ARBA00022448"/>
    </source>
</evidence>
<comment type="function">
    <text evidence="9">Part of the tripartite ATP-independent periplasmic (TRAP) transport system.</text>
</comment>
<comment type="subunit">
    <text evidence="9">The complex comprises the extracytoplasmic solute receptor protein and the two transmembrane proteins.</text>
</comment>
<keyword evidence="12" id="KW-1185">Reference proteome</keyword>
<sequence length="176" mass="19931">MTNFLLRSSRAIDYLNRGIGKAASWAIVMAILVSALNALSRHLFGVTSNAWLELQWYLFGAVFMLCAAWAMQDNEHVRIDVFSSRFSPRTREIVEMAGHLLFLFPFVALMLWLSMQFFLKTLASGEMSPNQGGLPLWPAKALIFIGFLQLTLQWLSEVIKTGFRLRDLPNTEGEVS</sequence>
<organism evidence="11 12">
    <name type="scientific">Paracoccus denitrificans (strain Pd 1222)</name>
    <dbReference type="NCBI Taxonomy" id="318586"/>
    <lineage>
        <taxon>Bacteria</taxon>
        <taxon>Pseudomonadati</taxon>
        <taxon>Pseudomonadota</taxon>
        <taxon>Alphaproteobacteria</taxon>
        <taxon>Rhodobacterales</taxon>
        <taxon>Paracoccaceae</taxon>
        <taxon>Paracoccus</taxon>
    </lineage>
</organism>
<dbReference type="Pfam" id="PF04290">
    <property type="entry name" value="DctQ"/>
    <property type="match status" value="1"/>
</dbReference>
<reference evidence="12" key="1">
    <citation type="submission" date="2006-12" db="EMBL/GenBank/DDBJ databases">
        <title>Complete sequence of chromosome 1 of Paracoccus denitrificans PD1222.</title>
        <authorList>
            <person name="Copeland A."/>
            <person name="Lucas S."/>
            <person name="Lapidus A."/>
            <person name="Barry K."/>
            <person name="Detter J.C."/>
            <person name="Glavina del Rio T."/>
            <person name="Hammon N."/>
            <person name="Israni S."/>
            <person name="Dalin E."/>
            <person name="Tice H."/>
            <person name="Pitluck S."/>
            <person name="Munk A.C."/>
            <person name="Brettin T."/>
            <person name="Bruce D."/>
            <person name="Han C."/>
            <person name="Tapia R."/>
            <person name="Gilna P."/>
            <person name="Schmutz J."/>
            <person name="Larimer F."/>
            <person name="Land M."/>
            <person name="Hauser L."/>
            <person name="Kyrpides N."/>
            <person name="Lykidis A."/>
            <person name="Spiro S."/>
            <person name="Richardson D.J."/>
            <person name="Moir J.W.B."/>
            <person name="Ferguson S.J."/>
            <person name="van Spanning R.J.M."/>
            <person name="Richardson P."/>
        </authorList>
    </citation>
    <scope>NUCLEOTIDE SEQUENCE [LARGE SCALE GENOMIC DNA]</scope>
    <source>
        <strain evidence="12">Pd 1222</strain>
    </source>
</reference>
<evidence type="ECO:0000256" key="7">
    <source>
        <dbReference type="ARBA" id="ARBA00023136"/>
    </source>
</evidence>
<dbReference type="AlphaFoldDB" id="A1AYG2"/>
<keyword evidence="4 9" id="KW-0997">Cell inner membrane</keyword>
<evidence type="ECO:0000256" key="4">
    <source>
        <dbReference type="ARBA" id="ARBA00022519"/>
    </source>
</evidence>
<evidence type="ECO:0000256" key="6">
    <source>
        <dbReference type="ARBA" id="ARBA00022989"/>
    </source>
</evidence>
<dbReference type="InterPro" id="IPR055348">
    <property type="entry name" value="DctQ"/>
</dbReference>
<evidence type="ECO:0000256" key="3">
    <source>
        <dbReference type="ARBA" id="ARBA00022475"/>
    </source>
</evidence>
<keyword evidence="5 9" id="KW-0812">Transmembrane</keyword>
<dbReference type="GeneID" id="93451420"/>
<dbReference type="HOGENOM" id="CLU_086356_2_2_5"/>
<feature type="transmembrane region" description="Helical" evidence="9">
    <location>
        <begin position="54"/>
        <end position="72"/>
    </location>
</feature>
<dbReference type="EMBL" id="CP000489">
    <property type="protein sequence ID" value="ABL68306.1"/>
    <property type="molecule type" value="Genomic_DNA"/>
</dbReference>
<keyword evidence="3" id="KW-1003">Cell membrane</keyword>
<keyword evidence="2 9" id="KW-0813">Transport</keyword>
<accession>A1AYG2</accession>
<evidence type="ECO:0000313" key="12">
    <source>
        <dbReference type="Proteomes" id="UP000000361"/>
    </source>
</evidence>
<dbReference type="EnsemblBacteria" id="ABL68306">
    <property type="protein sequence ID" value="ABL68306"/>
    <property type="gene ID" value="Pden_0190"/>
</dbReference>
<keyword evidence="6 9" id="KW-1133">Transmembrane helix</keyword>
<evidence type="ECO:0000256" key="5">
    <source>
        <dbReference type="ARBA" id="ARBA00022692"/>
    </source>
</evidence>
<evidence type="ECO:0000256" key="9">
    <source>
        <dbReference type="RuleBase" id="RU369079"/>
    </source>
</evidence>
<feature type="transmembrane region" description="Helical" evidence="9">
    <location>
        <begin position="21"/>
        <end position="39"/>
    </location>
</feature>
<dbReference type="STRING" id="318586.Pden_0190"/>
<dbReference type="RefSeq" id="WP_011746539.1">
    <property type="nucleotide sequence ID" value="NC_008686.1"/>
</dbReference>
<dbReference type="PANTHER" id="PTHR35011:SF4">
    <property type="entry name" value="SLL1102 PROTEIN"/>
    <property type="match status" value="1"/>
</dbReference>
<dbReference type="GO" id="GO:0005886">
    <property type="term" value="C:plasma membrane"/>
    <property type="evidence" value="ECO:0007669"/>
    <property type="project" value="UniProtKB-SubCell"/>
</dbReference>
<evidence type="ECO:0000256" key="8">
    <source>
        <dbReference type="ARBA" id="ARBA00038436"/>
    </source>
</evidence>
<dbReference type="Proteomes" id="UP000000361">
    <property type="component" value="Chromosome 1"/>
</dbReference>
<keyword evidence="7 9" id="KW-0472">Membrane</keyword>
<feature type="transmembrane region" description="Helical" evidence="9">
    <location>
        <begin position="93"/>
        <end position="115"/>
    </location>
</feature>
<dbReference type="InterPro" id="IPR007387">
    <property type="entry name" value="TRAP_DctQ"/>
</dbReference>
<name>A1AYG2_PARDP</name>
<protein>
    <recommendedName>
        <fullName evidence="9">TRAP transporter small permease protein</fullName>
    </recommendedName>
</protein>